<dbReference type="GO" id="GO:0051539">
    <property type="term" value="F:4 iron, 4 sulfur cluster binding"/>
    <property type="evidence" value="ECO:0007669"/>
    <property type="project" value="UniProtKB-KW"/>
</dbReference>
<dbReference type="SFLD" id="SFLDS00029">
    <property type="entry name" value="Radical_SAM"/>
    <property type="match status" value="1"/>
</dbReference>
<accession>A0A0S3QSN7</accession>
<organism evidence="8 9">
    <name type="scientific">Thermosulfidibacter takaii (strain DSM 17441 / JCM 13301 / NBRC 103674 / ABI70S6)</name>
    <dbReference type="NCBI Taxonomy" id="1298851"/>
    <lineage>
        <taxon>Bacteria</taxon>
        <taxon>Pseudomonadati</taxon>
        <taxon>Thermosulfidibacterota</taxon>
        <taxon>Thermosulfidibacteria</taxon>
        <taxon>Thermosulfidibacterales</taxon>
        <taxon>Thermosulfidibacteraceae</taxon>
    </lineage>
</organism>
<evidence type="ECO:0000313" key="8">
    <source>
        <dbReference type="EMBL" id="BAT71341.1"/>
    </source>
</evidence>
<dbReference type="GO" id="GO:0046872">
    <property type="term" value="F:metal ion binding"/>
    <property type="evidence" value="ECO:0007669"/>
    <property type="project" value="UniProtKB-KW"/>
</dbReference>
<dbReference type="Gene3D" id="3.80.30.20">
    <property type="entry name" value="tm_1862 like domain"/>
    <property type="match status" value="1"/>
</dbReference>
<evidence type="ECO:0000256" key="3">
    <source>
        <dbReference type="ARBA" id="ARBA00022691"/>
    </source>
</evidence>
<name>A0A0S3QSN7_THET7</name>
<keyword evidence="9" id="KW-1185">Reference proteome</keyword>
<dbReference type="PANTHER" id="PTHR11135:SF1">
    <property type="entry name" value="PROTEIN YHCC"/>
    <property type="match status" value="1"/>
</dbReference>
<dbReference type="PATRIC" id="fig|1298851.3.peg.559"/>
<dbReference type="InterPro" id="IPR032432">
    <property type="entry name" value="Radical_SAM_C"/>
</dbReference>
<dbReference type="NCBIfam" id="TIGR01212">
    <property type="entry name" value="TIGR01212 family radical SAM protein"/>
    <property type="match status" value="1"/>
</dbReference>
<evidence type="ECO:0000256" key="5">
    <source>
        <dbReference type="ARBA" id="ARBA00023004"/>
    </source>
</evidence>
<keyword evidence="2" id="KW-0004">4Fe-4S</keyword>
<evidence type="ECO:0000256" key="4">
    <source>
        <dbReference type="ARBA" id="ARBA00022723"/>
    </source>
</evidence>
<dbReference type="SFLD" id="SFLDG01086">
    <property type="entry name" value="elongater_protein-like"/>
    <property type="match status" value="1"/>
</dbReference>
<protein>
    <recommendedName>
        <fullName evidence="7">Radical SAM core domain-containing protein</fullName>
    </recommendedName>
</protein>
<evidence type="ECO:0000259" key="7">
    <source>
        <dbReference type="PROSITE" id="PS51918"/>
    </source>
</evidence>
<proteinExistence type="predicted"/>
<dbReference type="STRING" id="1298851.TST_0535"/>
<evidence type="ECO:0000256" key="6">
    <source>
        <dbReference type="ARBA" id="ARBA00023014"/>
    </source>
</evidence>
<evidence type="ECO:0000256" key="2">
    <source>
        <dbReference type="ARBA" id="ARBA00022485"/>
    </source>
</evidence>
<dbReference type="SMART" id="SM00729">
    <property type="entry name" value="Elp3"/>
    <property type="match status" value="1"/>
</dbReference>
<dbReference type="AlphaFoldDB" id="A0A0S3QSN7"/>
<dbReference type="InterPro" id="IPR058240">
    <property type="entry name" value="rSAM_sf"/>
</dbReference>
<dbReference type="RefSeq" id="WP_068549261.1">
    <property type="nucleotide sequence ID" value="NZ_AP013035.1"/>
</dbReference>
<dbReference type="InterPro" id="IPR007197">
    <property type="entry name" value="rSAM"/>
</dbReference>
<keyword evidence="3" id="KW-0949">S-adenosyl-L-methionine</keyword>
<dbReference type="InterPro" id="IPR039661">
    <property type="entry name" value="ELP3"/>
</dbReference>
<dbReference type="PROSITE" id="PS51918">
    <property type="entry name" value="RADICAL_SAM"/>
    <property type="match status" value="1"/>
</dbReference>
<dbReference type="SUPFAM" id="SSF102114">
    <property type="entry name" value="Radical SAM enzymes"/>
    <property type="match status" value="1"/>
</dbReference>
<comment type="cofactor">
    <cofactor evidence="1">
        <name>[4Fe-4S] cluster</name>
        <dbReference type="ChEBI" id="CHEBI:49883"/>
    </cofactor>
</comment>
<dbReference type="Pfam" id="PF04055">
    <property type="entry name" value="Radical_SAM"/>
    <property type="match status" value="1"/>
</dbReference>
<keyword evidence="6" id="KW-0411">Iron-sulfur</keyword>
<dbReference type="InterPro" id="IPR006638">
    <property type="entry name" value="Elp3/MiaA/NifB-like_rSAM"/>
</dbReference>
<dbReference type="PANTHER" id="PTHR11135">
    <property type="entry name" value="HISTONE ACETYLTRANSFERASE-RELATED"/>
    <property type="match status" value="1"/>
</dbReference>
<dbReference type="InterPro" id="IPR023404">
    <property type="entry name" value="rSAM_horseshoe"/>
</dbReference>
<dbReference type="EMBL" id="AP013035">
    <property type="protein sequence ID" value="BAT71341.1"/>
    <property type="molecule type" value="Genomic_DNA"/>
</dbReference>
<keyword evidence="5" id="KW-0408">Iron</keyword>
<dbReference type="OrthoDB" id="9801689at2"/>
<gene>
    <name evidence="8" type="ORF">TST_0535</name>
</gene>
<dbReference type="KEGG" id="ttk:TST_0535"/>
<dbReference type="SFLD" id="SFLDG01082">
    <property type="entry name" value="B12-binding_domain_containing"/>
    <property type="match status" value="1"/>
</dbReference>
<dbReference type="InterPro" id="IPR005911">
    <property type="entry name" value="YhcC-like"/>
</dbReference>
<evidence type="ECO:0000313" key="9">
    <source>
        <dbReference type="Proteomes" id="UP000063234"/>
    </source>
</evidence>
<reference evidence="9" key="1">
    <citation type="journal article" date="2018" name="Science">
        <title>A primordial and reversible TCA cycle in a facultatively chemolithoautotrophic thermophile.</title>
        <authorList>
            <person name="Nunoura T."/>
            <person name="Chikaraishi Y."/>
            <person name="Izaki R."/>
            <person name="Suwa T."/>
            <person name="Sato T."/>
            <person name="Harada T."/>
            <person name="Mori K."/>
            <person name="Kato Y."/>
            <person name="Miyazaki M."/>
            <person name="Shimamura S."/>
            <person name="Yanagawa K."/>
            <person name="Shuto A."/>
            <person name="Ohkouchi N."/>
            <person name="Fujita N."/>
            <person name="Takaki Y."/>
            <person name="Atomi H."/>
            <person name="Takai K."/>
        </authorList>
    </citation>
    <scope>NUCLEOTIDE SEQUENCE [LARGE SCALE GENOMIC DNA]</scope>
    <source>
        <strain evidence="9">DSM 17441 / JCM 13301 / NBRC 103674 / ABI70S6</strain>
    </source>
</reference>
<dbReference type="SFLD" id="SFLDG01091">
    <property type="entry name" value="uncharacterized_CHP01210-like"/>
    <property type="match status" value="1"/>
</dbReference>
<keyword evidence="4" id="KW-0479">Metal-binding</keyword>
<sequence length="305" mass="35112">MRERYFSFNRYLRQKYGVRVHRVPVNLGLGCPHRKDRTGEGGCIFCDSYASGVLPSGVPVEEQVQRGIAYAERRYKAKLFMVYFQAYSNTFAPCDVLEELYKGALIDERIVGIIVGTRPDLVPDEVLDLLESFSSKYEMWLELGLQSSHYRTLRFINRGHGVSYFVDAVLRAKERSINVGTHVILGLPGEDREDMIETALFVSALPVDAVKIHNLHVLKNTHLEKLYREGKVKILSMDEYVSMCVDFLEHLRGDIIIQRLTGEAPRDRLVAPLWCLEKAKVLRAIEEELELKDTYQGRRCPFRRP</sequence>
<evidence type="ECO:0000256" key="1">
    <source>
        <dbReference type="ARBA" id="ARBA00001966"/>
    </source>
</evidence>
<dbReference type="GO" id="GO:0003824">
    <property type="term" value="F:catalytic activity"/>
    <property type="evidence" value="ECO:0007669"/>
    <property type="project" value="InterPro"/>
</dbReference>
<feature type="domain" description="Radical SAM core" evidence="7">
    <location>
        <begin position="17"/>
        <end position="263"/>
    </location>
</feature>
<dbReference type="Pfam" id="PF16199">
    <property type="entry name" value="Radical_SAM_C"/>
    <property type="match status" value="1"/>
</dbReference>
<dbReference type="Proteomes" id="UP000063234">
    <property type="component" value="Chromosome"/>
</dbReference>